<protein>
    <submittedName>
        <fullName evidence="2">Uncharacterized protein</fullName>
    </submittedName>
</protein>
<dbReference type="AlphaFoldDB" id="A0A1G8LL26"/>
<feature type="transmembrane region" description="Helical" evidence="1">
    <location>
        <begin position="140"/>
        <end position="158"/>
    </location>
</feature>
<dbReference type="Proteomes" id="UP000198923">
    <property type="component" value="Unassembled WGS sequence"/>
</dbReference>
<dbReference type="EMBL" id="FNCN01000070">
    <property type="protein sequence ID" value="SDI56378.1"/>
    <property type="molecule type" value="Genomic_DNA"/>
</dbReference>
<evidence type="ECO:0000313" key="2">
    <source>
        <dbReference type="EMBL" id="SDI56378.1"/>
    </source>
</evidence>
<keyword evidence="1" id="KW-1133">Transmembrane helix</keyword>
<gene>
    <name evidence="2" type="ORF">SAMN05421505_17011</name>
</gene>
<proteinExistence type="predicted"/>
<organism evidence="2 3">
    <name type="scientific">Sinosporangium album</name>
    <dbReference type="NCBI Taxonomy" id="504805"/>
    <lineage>
        <taxon>Bacteria</taxon>
        <taxon>Bacillati</taxon>
        <taxon>Actinomycetota</taxon>
        <taxon>Actinomycetes</taxon>
        <taxon>Streptosporangiales</taxon>
        <taxon>Streptosporangiaceae</taxon>
        <taxon>Sinosporangium</taxon>
    </lineage>
</organism>
<name>A0A1G8LL26_9ACTN</name>
<dbReference type="RefSeq" id="WP_143020546.1">
    <property type="nucleotide sequence ID" value="NZ_FNCN01000070.1"/>
</dbReference>
<keyword evidence="3" id="KW-1185">Reference proteome</keyword>
<feature type="transmembrane region" description="Helical" evidence="1">
    <location>
        <begin position="170"/>
        <end position="188"/>
    </location>
</feature>
<accession>A0A1G8LL26</accession>
<reference evidence="2 3" key="1">
    <citation type="submission" date="2016-10" db="EMBL/GenBank/DDBJ databases">
        <authorList>
            <person name="de Groot N.N."/>
        </authorList>
    </citation>
    <scope>NUCLEOTIDE SEQUENCE [LARGE SCALE GENOMIC DNA]</scope>
    <source>
        <strain evidence="2 3">CPCC 201354</strain>
    </source>
</reference>
<keyword evidence="1" id="KW-0812">Transmembrane</keyword>
<evidence type="ECO:0000313" key="3">
    <source>
        <dbReference type="Proteomes" id="UP000198923"/>
    </source>
</evidence>
<sequence length="202" mass="21188">MTAKHPRSPWKKTLSEIVSDLAAHVAARSVDAEAVQALANAMSASLPHAIERLDTAIAARSAMEALAVLAKYHGPVLRLERMDQGDAQAGSGAVQVYLPAVAAKVAAHATAVDTASSADESAARGGVERGEGLARRHRRILVQTHVFLVAFIALSGVIAANEELVDKLGLYMGGSALTIAWMCAAAVGKAFDKLYPENDHED</sequence>
<evidence type="ECO:0000256" key="1">
    <source>
        <dbReference type="SAM" id="Phobius"/>
    </source>
</evidence>
<keyword evidence="1" id="KW-0472">Membrane</keyword>